<accession>A0A5S4VVZ8</accession>
<sequence length="111" mass="12242">MMKSVANNGSGERRRKGRPQYRSGLPWLEKLQPHHASITDADATLYCFTAHGLIESRHALLVDACLTLANGRAEQVVTLQMRSVVPTGQQRPRLAPTKPTMQKTSSTSCAR</sequence>
<name>A0A5S4VVZ8_9BRAD</name>
<feature type="region of interest" description="Disordered" evidence="1">
    <location>
        <begin position="1"/>
        <end position="26"/>
    </location>
</feature>
<dbReference type="EMBL" id="VSSR01000088">
    <property type="protein sequence ID" value="TYL72204.1"/>
    <property type="molecule type" value="Genomic_DNA"/>
</dbReference>
<keyword evidence="3" id="KW-1185">Reference proteome</keyword>
<feature type="region of interest" description="Disordered" evidence="1">
    <location>
        <begin position="84"/>
        <end position="111"/>
    </location>
</feature>
<comment type="caution">
    <text evidence="2">The sequence shown here is derived from an EMBL/GenBank/DDBJ whole genome shotgun (WGS) entry which is preliminary data.</text>
</comment>
<feature type="compositionally biased region" description="Polar residues" evidence="1">
    <location>
        <begin position="99"/>
        <end position="111"/>
    </location>
</feature>
<dbReference type="AlphaFoldDB" id="A0A5S4VVZ8"/>
<evidence type="ECO:0000256" key="1">
    <source>
        <dbReference type="SAM" id="MobiDB-lite"/>
    </source>
</evidence>
<proteinExistence type="predicted"/>
<protein>
    <submittedName>
        <fullName evidence="2">Uncharacterized protein</fullName>
    </submittedName>
</protein>
<evidence type="ECO:0000313" key="3">
    <source>
        <dbReference type="Proteomes" id="UP000324853"/>
    </source>
</evidence>
<gene>
    <name evidence="2" type="ORF">FXB38_39040</name>
</gene>
<dbReference type="Proteomes" id="UP000324853">
    <property type="component" value="Unassembled WGS sequence"/>
</dbReference>
<feature type="compositionally biased region" description="Polar residues" evidence="1">
    <location>
        <begin position="1"/>
        <end position="10"/>
    </location>
</feature>
<reference evidence="2 3" key="1">
    <citation type="submission" date="2019-08" db="EMBL/GenBank/DDBJ databases">
        <title>Bradyrhizobium hipponensis sp. nov., a rhizobium isolated from a Lupinus angustifolius root nodule in Tunisia.</title>
        <authorList>
            <person name="Off K."/>
            <person name="Rejili M."/>
            <person name="Mars M."/>
            <person name="Brachmann A."/>
            <person name="Marin M."/>
        </authorList>
    </citation>
    <scope>NUCLEOTIDE SEQUENCE [LARGE SCALE GENOMIC DNA]</scope>
    <source>
        <strain evidence="2 3">CTAW11</strain>
    </source>
</reference>
<evidence type="ECO:0000313" key="2">
    <source>
        <dbReference type="EMBL" id="TYL72204.1"/>
    </source>
</evidence>
<organism evidence="2 3">
    <name type="scientific">Bradyrhizobium cytisi</name>
    <dbReference type="NCBI Taxonomy" id="515489"/>
    <lineage>
        <taxon>Bacteria</taxon>
        <taxon>Pseudomonadati</taxon>
        <taxon>Pseudomonadota</taxon>
        <taxon>Alphaproteobacteria</taxon>
        <taxon>Hyphomicrobiales</taxon>
        <taxon>Nitrobacteraceae</taxon>
        <taxon>Bradyrhizobium</taxon>
    </lineage>
</organism>